<dbReference type="InterPro" id="IPR006553">
    <property type="entry name" value="Leu-rich_rpt_Cys-con_subtyp"/>
</dbReference>
<comment type="caution">
    <text evidence="3">The sequence shown here is derived from an EMBL/GenBank/DDBJ whole genome shotgun (WGS) entry which is preliminary data.</text>
</comment>
<feature type="domain" description="F-box/LRR-repeat protein 15-like leucin rich repeat" evidence="2">
    <location>
        <begin position="317"/>
        <end position="456"/>
    </location>
</feature>
<gene>
    <name evidence="3" type="ORF">WICPIJ_007874</name>
</gene>
<evidence type="ECO:0000256" key="1">
    <source>
        <dbReference type="SAM" id="MobiDB-lite"/>
    </source>
</evidence>
<dbReference type="EMBL" id="JAEUBG010004553">
    <property type="protein sequence ID" value="KAH3681179.1"/>
    <property type="molecule type" value="Genomic_DNA"/>
</dbReference>
<feature type="region of interest" description="Disordered" evidence="1">
    <location>
        <begin position="76"/>
        <end position="97"/>
    </location>
</feature>
<dbReference type="InterPro" id="IPR057207">
    <property type="entry name" value="FBXL15_LRR"/>
</dbReference>
<dbReference type="GO" id="GO:0019005">
    <property type="term" value="C:SCF ubiquitin ligase complex"/>
    <property type="evidence" value="ECO:0007669"/>
    <property type="project" value="TreeGrafter"/>
</dbReference>
<feature type="compositionally biased region" description="Polar residues" evidence="1">
    <location>
        <begin position="22"/>
        <end position="32"/>
    </location>
</feature>
<dbReference type="PANTHER" id="PTHR13318:SF95">
    <property type="entry name" value="F-BOX PROTEIN YLR352W"/>
    <property type="match status" value="1"/>
</dbReference>
<accession>A0A9P8Q1S9</accession>
<dbReference type="AlphaFoldDB" id="A0A9P8Q1S9"/>
<dbReference type="SUPFAM" id="SSF52047">
    <property type="entry name" value="RNI-like"/>
    <property type="match status" value="1"/>
</dbReference>
<dbReference type="SMART" id="SM00367">
    <property type="entry name" value="LRR_CC"/>
    <property type="match status" value="5"/>
</dbReference>
<evidence type="ECO:0000313" key="3">
    <source>
        <dbReference type="EMBL" id="KAH3681179.1"/>
    </source>
</evidence>
<reference evidence="3" key="2">
    <citation type="submission" date="2021-01" db="EMBL/GenBank/DDBJ databases">
        <authorList>
            <person name="Schikora-Tamarit M.A."/>
        </authorList>
    </citation>
    <scope>NUCLEOTIDE SEQUENCE</scope>
    <source>
        <strain evidence="3">CBS2887</strain>
    </source>
</reference>
<reference evidence="3" key="1">
    <citation type="journal article" date="2021" name="Open Biol.">
        <title>Shared evolutionary footprints suggest mitochondrial oxidative damage underlies multiple complex I losses in fungi.</title>
        <authorList>
            <person name="Schikora-Tamarit M.A."/>
            <person name="Marcet-Houben M."/>
            <person name="Nosek J."/>
            <person name="Gabaldon T."/>
        </authorList>
    </citation>
    <scope>NUCLEOTIDE SEQUENCE</scope>
    <source>
        <strain evidence="3">CBS2887</strain>
    </source>
</reference>
<dbReference type="GO" id="GO:0031146">
    <property type="term" value="P:SCF-dependent proteasomal ubiquitin-dependent protein catabolic process"/>
    <property type="evidence" value="ECO:0007669"/>
    <property type="project" value="TreeGrafter"/>
</dbReference>
<dbReference type="OrthoDB" id="550575at2759"/>
<protein>
    <recommendedName>
        <fullName evidence="2">F-box/LRR-repeat protein 15-like leucin rich repeat domain-containing protein</fullName>
    </recommendedName>
</protein>
<keyword evidence="4" id="KW-1185">Reference proteome</keyword>
<dbReference type="Gene3D" id="3.80.10.10">
    <property type="entry name" value="Ribonuclease Inhibitor"/>
    <property type="match status" value="1"/>
</dbReference>
<dbReference type="Proteomes" id="UP000774326">
    <property type="component" value="Unassembled WGS sequence"/>
</dbReference>
<proteinExistence type="predicted"/>
<dbReference type="PANTHER" id="PTHR13318">
    <property type="entry name" value="PARTNER OF PAIRED, ISOFORM B-RELATED"/>
    <property type="match status" value="1"/>
</dbReference>
<dbReference type="Pfam" id="PF25372">
    <property type="entry name" value="DUF7885"/>
    <property type="match status" value="1"/>
</dbReference>
<organism evidence="3 4">
    <name type="scientific">Wickerhamomyces pijperi</name>
    <name type="common">Yeast</name>
    <name type="synonym">Pichia pijperi</name>
    <dbReference type="NCBI Taxonomy" id="599730"/>
    <lineage>
        <taxon>Eukaryota</taxon>
        <taxon>Fungi</taxon>
        <taxon>Dikarya</taxon>
        <taxon>Ascomycota</taxon>
        <taxon>Saccharomycotina</taxon>
        <taxon>Saccharomycetes</taxon>
        <taxon>Phaffomycetales</taxon>
        <taxon>Wickerhamomycetaceae</taxon>
        <taxon>Wickerhamomyces</taxon>
    </lineage>
</organism>
<evidence type="ECO:0000259" key="2">
    <source>
        <dbReference type="Pfam" id="PF25372"/>
    </source>
</evidence>
<dbReference type="InterPro" id="IPR032675">
    <property type="entry name" value="LRR_dom_sf"/>
</dbReference>
<name>A0A9P8Q1S9_WICPI</name>
<sequence>MSQNPYKRTRDSLASPDRPSKRSNSPTRIATGQPSTFKTPPSTPRKKSPSRQSLITKFDNIFKNKSAVHLPYVSPISPHNISSLSDDSEESETEYSSFPITQQEQDTYPLTPDCSFVSLPSFEEEEAHHQIFDIPEILREIITHLDNDHTTYPCEQPPLRRRPTSFEHALLICGNQYEEASKLWRETSDTVIDYNPKKNTIFNCLVVNKLWYSVTKSILTKKLFFSEESKWKHFVHQTNKESLDSSHGPLHRSVSNTNLFILHKSKFVHQSELDQVAPQISGPSLQHLELYICPQVIPPLQLFTFKNLRNLILPGSKFLNDSNLSQISKFCPLLTSLDLRQCPLISDKSIYHVSKNCQLLNTLNLSRFTNSTLITDKSLYFITKYLRNIDTLGFAGCSITDRGICKLALYRSNTLKRLSLNNCPLLTDSSIPLLLKQGYFYNIVVLEIRYNEKITDLRPLVEYQDKQLNNEGVKVLIECCEVLQKRFNLAVSDYQTDKLKRLRFGLSHWVSGKHDEDQ</sequence>
<feature type="region of interest" description="Disordered" evidence="1">
    <location>
        <begin position="1"/>
        <end position="52"/>
    </location>
</feature>
<evidence type="ECO:0000313" key="4">
    <source>
        <dbReference type="Proteomes" id="UP000774326"/>
    </source>
</evidence>